<dbReference type="EMBL" id="HBUE01022264">
    <property type="protein sequence ID" value="CAG6453139.1"/>
    <property type="molecule type" value="Transcribed_RNA"/>
</dbReference>
<name>A0A8D8ADB5_CULPI</name>
<organism evidence="2">
    <name type="scientific">Culex pipiens</name>
    <name type="common">House mosquito</name>
    <dbReference type="NCBI Taxonomy" id="7175"/>
    <lineage>
        <taxon>Eukaryota</taxon>
        <taxon>Metazoa</taxon>
        <taxon>Ecdysozoa</taxon>
        <taxon>Arthropoda</taxon>
        <taxon>Hexapoda</taxon>
        <taxon>Insecta</taxon>
        <taxon>Pterygota</taxon>
        <taxon>Neoptera</taxon>
        <taxon>Endopterygota</taxon>
        <taxon>Diptera</taxon>
        <taxon>Nematocera</taxon>
        <taxon>Culicoidea</taxon>
        <taxon>Culicidae</taxon>
        <taxon>Culicinae</taxon>
        <taxon>Culicini</taxon>
        <taxon>Culex</taxon>
        <taxon>Culex</taxon>
    </lineage>
</organism>
<dbReference type="EMBL" id="HBUE01022263">
    <property type="protein sequence ID" value="CAG6453138.1"/>
    <property type="molecule type" value="Transcribed_RNA"/>
</dbReference>
<evidence type="ECO:0000313" key="2">
    <source>
        <dbReference type="EMBL" id="CAG6453138.1"/>
    </source>
</evidence>
<keyword evidence="1" id="KW-0732">Signal</keyword>
<evidence type="ECO:0000256" key="1">
    <source>
        <dbReference type="SAM" id="SignalP"/>
    </source>
</evidence>
<reference evidence="2" key="1">
    <citation type="submission" date="2021-05" db="EMBL/GenBank/DDBJ databases">
        <authorList>
            <person name="Alioto T."/>
            <person name="Alioto T."/>
            <person name="Gomez Garrido J."/>
        </authorList>
    </citation>
    <scope>NUCLEOTIDE SEQUENCE</scope>
</reference>
<sequence>MVLPQLIRTVLFFRFRSWAGVCSATKTHFKQANGSATIFQNIHKQADSQNAGAAIRNGRHDRCIRKARHRWAIAISSSGHHRIKRRIIRQLEMRYLVAELLDGCTGTAGSTDT</sequence>
<feature type="chain" id="PRO_5036260358" evidence="1">
    <location>
        <begin position="25"/>
        <end position="113"/>
    </location>
</feature>
<accession>A0A8D8ADB5</accession>
<proteinExistence type="predicted"/>
<dbReference type="AlphaFoldDB" id="A0A8D8ADB5"/>
<protein>
    <submittedName>
        <fullName evidence="2">(northern house mosquito) hypothetical protein</fullName>
    </submittedName>
</protein>
<feature type="signal peptide" evidence="1">
    <location>
        <begin position="1"/>
        <end position="24"/>
    </location>
</feature>